<dbReference type="EMBL" id="AYYH01000006">
    <property type="protein sequence ID" value="KRN10800.1"/>
    <property type="molecule type" value="Genomic_DNA"/>
</dbReference>
<dbReference type="PATRIC" id="fig|1046596.6.peg.2143"/>
<dbReference type="AlphaFoldDB" id="A0A0R2E321"/>
<protein>
    <submittedName>
        <fullName evidence="1">Uncharacterized protein</fullName>
    </submittedName>
</protein>
<organism evidence="1 2">
    <name type="scientific">Liquorilactobacillus mali KCTC 3596 = DSM 20444</name>
    <dbReference type="NCBI Taxonomy" id="1046596"/>
    <lineage>
        <taxon>Bacteria</taxon>
        <taxon>Bacillati</taxon>
        <taxon>Bacillota</taxon>
        <taxon>Bacilli</taxon>
        <taxon>Lactobacillales</taxon>
        <taxon>Lactobacillaceae</taxon>
        <taxon>Liquorilactobacillus</taxon>
    </lineage>
</organism>
<evidence type="ECO:0000313" key="2">
    <source>
        <dbReference type="Proteomes" id="UP000050898"/>
    </source>
</evidence>
<name>A0A0R2E321_9LACO</name>
<evidence type="ECO:0000313" key="1">
    <source>
        <dbReference type="EMBL" id="KRN10800.1"/>
    </source>
</evidence>
<gene>
    <name evidence="1" type="ORF">FD00_GL002042</name>
</gene>
<accession>A0A0R2E321</accession>
<dbReference type="Proteomes" id="UP000050898">
    <property type="component" value="Unassembled WGS sequence"/>
</dbReference>
<comment type="caution">
    <text evidence="1">The sequence shown here is derived from an EMBL/GenBank/DDBJ whole genome shotgun (WGS) entry which is preliminary data.</text>
</comment>
<proteinExistence type="predicted"/>
<sequence>MEELIMPTTKSIAIRKDVYNSLMILVGKMRKLNNSAVEFEDKEGQVITENIEIPEVDASLRLVLIPENCSIRYDTSMGDSIEENLPLSDKKLSEVGLSIAVVAEVDGCDDEEVDIDTTKSIGQQADQIMRYYGQRKREGFFKMV</sequence>
<keyword evidence="2" id="KW-1185">Reference proteome</keyword>
<reference evidence="1 2" key="1">
    <citation type="journal article" date="2015" name="Genome Announc.">
        <title>Expanding the biotechnology potential of lactobacilli through comparative genomics of 213 strains and associated genera.</title>
        <authorList>
            <person name="Sun Z."/>
            <person name="Harris H.M."/>
            <person name="McCann A."/>
            <person name="Guo C."/>
            <person name="Argimon S."/>
            <person name="Zhang W."/>
            <person name="Yang X."/>
            <person name="Jeffery I.B."/>
            <person name="Cooney J.C."/>
            <person name="Kagawa T.F."/>
            <person name="Liu W."/>
            <person name="Song Y."/>
            <person name="Salvetti E."/>
            <person name="Wrobel A."/>
            <person name="Rasinkangas P."/>
            <person name="Parkhill J."/>
            <person name="Rea M.C."/>
            <person name="O'Sullivan O."/>
            <person name="Ritari J."/>
            <person name="Douillard F.P."/>
            <person name="Paul Ross R."/>
            <person name="Yang R."/>
            <person name="Briner A.E."/>
            <person name="Felis G.E."/>
            <person name="de Vos W.M."/>
            <person name="Barrangou R."/>
            <person name="Klaenhammer T.R."/>
            <person name="Caufield P.W."/>
            <person name="Cui Y."/>
            <person name="Zhang H."/>
            <person name="O'Toole P.W."/>
        </authorList>
    </citation>
    <scope>NUCLEOTIDE SEQUENCE [LARGE SCALE GENOMIC DNA]</scope>
    <source>
        <strain evidence="1 2">DSM 20444</strain>
    </source>
</reference>